<dbReference type="NCBIfam" id="TIGR00017">
    <property type="entry name" value="cmk"/>
    <property type="match status" value="1"/>
</dbReference>
<dbReference type="EMBL" id="DQWE01000410">
    <property type="protein sequence ID" value="HDI83888.1"/>
    <property type="molecule type" value="Genomic_DNA"/>
</dbReference>
<comment type="similarity">
    <text evidence="1 8">Belongs to the cytidylate kinase family. Type 1 subfamily.</text>
</comment>
<dbReference type="SUPFAM" id="SSF52540">
    <property type="entry name" value="P-loop containing nucleoside triphosphate hydrolases"/>
    <property type="match status" value="1"/>
</dbReference>
<keyword evidence="3 8" id="KW-0547">Nucleotide-binding</keyword>
<dbReference type="EC" id="2.7.4.25" evidence="8"/>
<comment type="catalytic activity">
    <reaction evidence="7 8">
        <text>CMP + ATP = CDP + ADP</text>
        <dbReference type="Rhea" id="RHEA:11600"/>
        <dbReference type="ChEBI" id="CHEBI:30616"/>
        <dbReference type="ChEBI" id="CHEBI:58069"/>
        <dbReference type="ChEBI" id="CHEBI:60377"/>
        <dbReference type="ChEBI" id="CHEBI:456216"/>
        <dbReference type="EC" id="2.7.4.25"/>
    </reaction>
</comment>
<dbReference type="InterPro" id="IPR027417">
    <property type="entry name" value="P-loop_NTPase"/>
</dbReference>
<accession>A0A7C0VDR0</accession>
<dbReference type="HAMAP" id="MF_00238">
    <property type="entry name" value="Cytidyl_kinase_type1"/>
    <property type="match status" value="1"/>
</dbReference>
<keyword evidence="2 8" id="KW-0808">Transferase</keyword>
<dbReference type="GO" id="GO:0006220">
    <property type="term" value="P:pyrimidine nucleotide metabolic process"/>
    <property type="evidence" value="ECO:0007669"/>
    <property type="project" value="UniProtKB-UniRule"/>
</dbReference>
<evidence type="ECO:0000256" key="7">
    <source>
        <dbReference type="ARBA" id="ARBA00048478"/>
    </source>
</evidence>
<organism evidence="10">
    <name type="scientific">candidate division WOR-3 bacterium</name>
    <dbReference type="NCBI Taxonomy" id="2052148"/>
    <lineage>
        <taxon>Bacteria</taxon>
        <taxon>Bacteria division WOR-3</taxon>
    </lineage>
</organism>
<evidence type="ECO:0000256" key="5">
    <source>
        <dbReference type="ARBA" id="ARBA00022840"/>
    </source>
</evidence>
<dbReference type="Pfam" id="PF02224">
    <property type="entry name" value="Cytidylate_kin"/>
    <property type="match status" value="1"/>
</dbReference>
<feature type="domain" description="Cytidylate kinase" evidence="9">
    <location>
        <begin position="5"/>
        <end position="218"/>
    </location>
</feature>
<evidence type="ECO:0000256" key="8">
    <source>
        <dbReference type="HAMAP-Rule" id="MF_00238"/>
    </source>
</evidence>
<evidence type="ECO:0000256" key="2">
    <source>
        <dbReference type="ARBA" id="ARBA00022679"/>
    </source>
</evidence>
<reference evidence="10" key="1">
    <citation type="journal article" date="2020" name="mSystems">
        <title>Genome- and Community-Level Interaction Insights into Carbon Utilization and Element Cycling Functions of Hydrothermarchaeota in Hydrothermal Sediment.</title>
        <authorList>
            <person name="Zhou Z."/>
            <person name="Liu Y."/>
            <person name="Xu W."/>
            <person name="Pan J."/>
            <person name="Luo Z.H."/>
            <person name="Li M."/>
        </authorList>
    </citation>
    <scope>NUCLEOTIDE SEQUENCE [LARGE SCALE GENOMIC DNA]</scope>
    <source>
        <strain evidence="10">HyVt-102</strain>
    </source>
</reference>
<dbReference type="PANTHER" id="PTHR21299">
    <property type="entry name" value="CYTIDYLATE KINASE/PANTOATE-BETA-ALANINE LIGASE"/>
    <property type="match status" value="1"/>
</dbReference>
<sequence length="223" mass="25170">MRFVVAIDGTSASGKSTTARNVAQRLGWFFLDTGAMYRAVAYEVLRRGVDPNDFEKVAEVVQEIDIDVKPGPDGQITCVNGEDVSAYLRTPDVDKAVTPVSQNPAVRKKLVAIQRKVGKDRELVCEGRDMTTVVFPDAELKIYMDADINVRAERRKKDLEKKGIHISLEEIKNDLMRRDFADSNRDISPLKKADDAIELDTTNLTIEDEVNFVLERIKERLKE</sequence>
<dbReference type="GO" id="GO:0005829">
    <property type="term" value="C:cytosol"/>
    <property type="evidence" value="ECO:0007669"/>
    <property type="project" value="TreeGrafter"/>
</dbReference>
<protein>
    <recommendedName>
        <fullName evidence="8">Cytidylate kinase</fullName>
        <shortName evidence="8">CK</shortName>
        <ecNumber evidence="8">2.7.4.25</ecNumber>
    </recommendedName>
    <alternativeName>
        <fullName evidence="8">Cytidine monophosphate kinase</fullName>
        <shortName evidence="8">CMP kinase</shortName>
    </alternativeName>
</protein>
<dbReference type="Proteomes" id="UP000885847">
    <property type="component" value="Unassembled WGS sequence"/>
</dbReference>
<dbReference type="InterPro" id="IPR011994">
    <property type="entry name" value="Cytidylate_kinase_dom"/>
</dbReference>
<comment type="caution">
    <text evidence="10">The sequence shown here is derived from an EMBL/GenBank/DDBJ whole genome shotgun (WGS) entry which is preliminary data.</text>
</comment>
<dbReference type="GO" id="GO:0036431">
    <property type="term" value="F:dCMP kinase activity"/>
    <property type="evidence" value="ECO:0007669"/>
    <property type="project" value="InterPro"/>
</dbReference>
<name>A0A7C0VDR0_UNCW3</name>
<evidence type="ECO:0000256" key="1">
    <source>
        <dbReference type="ARBA" id="ARBA00009427"/>
    </source>
</evidence>
<dbReference type="CDD" id="cd02020">
    <property type="entry name" value="CMPK"/>
    <property type="match status" value="1"/>
</dbReference>
<evidence type="ECO:0000256" key="4">
    <source>
        <dbReference type="ARBA" id="ARBA00022777"/>
    </source>
</evidence>
<dbReference type="PANTHER" id="PTHR21299:SF2">
    <property type="entry name" value="CYTIDYLATE KINASE"/>
    <property type="match status" value="1"/>
</dbReference>
<comment type="subcellular location">
    <subcellularLocation>
        <location evidence="8">Cytoplasm</location>
    </subcellularLocation>
</comment>
<comment type="catalytic activity">
    <reaction evidence="6 8">
        <text>dCMP + ATP = dCDP + ADP</text>
        <dbReference type="Rhea" id="RHEA:25094"/>
        <dbReference type="ChEBI" id="CHEBI:30616"/>
        <dbReference type="ChEBI" id="CHEBI:57566"/>
        <dbReference type="ChEBI" id="CHEBI:58593"/>
        <dbReference type="ChEBI" id="CHEBI:456216"/>
        <dbReference type="EC" id="2.7.4.25"/>
    </reaction>
</comment>
<evidence type="ECO:0000256" key="3">
    <source>
        <dbReference type="ARBA" id="ARBA00022741"/>
    </source>
</evidence>
<keyword evidence="8" id="KW-0963">Cytoplasm</keyword>
<evidence type="ECO:0000256" key="6">
    <source>
        <dbReference type="ARBA" id="ARBA00047615"/>
    </source>
</evidence>
<gene>
    <name evidence="8" type="primary">cmk</name>
    <name evidence="10" type="ORF">ENF18_08890</name>
</gene>
<dbReference type="Gene3D" id="3.40.50.300">
    <property type="entry name" value="P-loop containing nucleotide triphosphate hydrolases"/>
    <property type="match status" value="1"/>
</dbReference>
<dbReference type="AlphaFoldDB" id="A0A7C0VDR0"/>
<dbReference type="GO" id="GO:0015949">
    <property type="term" value="P:nucleobase-containing small molecule interconversion"/>
    <property type="evidence" value="ECO:0007669"/>
    <property type="project" value="TreeGrafter"/>
</dbReference>
<dbReference type="InterPro" id="IPR003136">
    <property type="entry name" value="Cytidylate_kin"/>
</dbReference>
<keyword evidence="5 8" id="KW-0067">ATP-binding</keyword>
<proteinExistence type="inferred from homology"/>
<evidence type="ECO:0000313" key="10">
    <source>
        <dbReference type="EMBL" id="HDI83888.1"/>
    </source>
</evidence>
<keyword evidence="4 8" id="KW-0418">Kinase</keyword>
<dbReference type="GO" id="GO:0005524">
    <property type="term" value="F:ATP binding"/>
    <property type="evidence" value="ECO:0007669"/>
    <property type="project" value="UniProtKB-UniRule"/>
</dbReference>
<feature type="binding site" evidence="8">
    <location>
        <begin position="9"/>
        <end position="17"/>
    </location>
    <ligand>
        <name>ATP</name>
        <dbReference type="ChEBI" id="CHEBI:30616"/>
    </ligand>
</feature>
<evidence type="ECO:0000259" key="9">
    <source>
        <dbReference type="Pfam" id="PF02224"/>
    </source>
</evidence>